<dbReference type="AlphaFoldDB" id="F0EJS8"/>
<gene>
    <name evidence="2" type="ORF">HMPREF9087_1670</name>
</gene>
<protein>
    <submittedName>
        <fullName evidence="2">Uncharacterized protein</fullName>
    </submittedName>
</protein>
<accession>F0EJS8</accession>
<dbReference type="HOGENOM" id="CLU_2600514_0_0_9"/>
<dbReference type="Proteomes" id="UP000004835">
    <property type="component" value="Unassembled WGS sequence"/>
</dbReference>
<evidence type="ECO:0000256" key="1">
    <source>
        <dbReference type="SAM" id="MobiDB-lite"/>
    </source>
</evidence>
<evidence type="ECO:0000313" key="2">
    <source>
        <dbReference type="EMBL" id="EGC69585.1"/>
    </source>
</evidence>
<feature type="compositionally biased region" description="Polar residues" evidence="1">
    <location>
        <begin position="9"/>
        <end position="20"/>
    </location>
</feature>
<sequence length="79" mass="9041">MIDKYPSGIQKNAGSTTNPLESRCDPTKLLTIKSTTANKKKKIELPNCFILYSSCFLIYLNDWFSLTSNGFIIIYEKIR</sequence>
<dbReference type="EMBL" id="AEWT01000012">
    <property type="protein sequence ID" value="EGC69585.1"/>
    <property type="molecule type" value="Genomic_DNA"/>
</dbReference>
<reference evidence="2 3" key="1">
    <citation type="submission" date="2011-01" db="EMBL/GenBank/DDBJ databases">
        <authorList>
            <person name="Muzny D."/>
            <person name="Qin X."/>
            <person name="Deng J."/>
            <person name="Jiang H."/>
            <person name="Liu Y."/>
            <person name="Qu J."/>
            <person name="Song X.-Z."/>
            <person name="Zhang L."/>
            <person name="Thornton R."/>
            <person name="Coyle M."/>
            <person name="Francisco L."/>
            <person name="Jackson L."/>
            <person name="Javaid M."/>
            <person name="Korchina V."/>
            <person name="Kovar C."/>
            <person name="Mata R."/>
            <person name="Mathew T."/>
            <person name="Ngo R."/>
            <person name="Nguyen L."/>
            <person name="Nguyen N."/>
            <person name="Okwuonu G."/>
            <person name="Ongeri F."/>
            <person name="Pham C."/>
            <person name="Simmons D."/>
            <person name="Wilczek-Boney K."/>
            <person name="Hale W."/>
            <person name="Jakkamsetti A."/>
            <person name="Pham P."/>
            <person name="Ruth R."/>
            <person name="San Lucas F."/>
            <person name="Warren J."/>
            <person name="Zhang J."/>
            <person name="Zhao Z."/>
            <person name="Zhou C."/>
            <person name="Zhu D."/>
            <person name="Lee S."/>
            <person name="Bess C."/>
            <person name="Blankenburg K."/>
            <person name="Forbes L."/>
            <person name="Fu Q."/>
            <person name="Gubbala S."/>
            <person name="Hirani K."/>
            <person name="Jayaseelan J.C."/>
            <person name="Lara F."/>
            <person name="Munidasa M."/>
            <person name="Palculict T."/>
            <person name="Patil S."/>
            <person name="Pu L.-L."/>
            <person name="Saada N."/>
            <person name="Tang L."/>
            <person name="Weissenberger G."/>
            <person name="Zhu Y."/>
            <person name="Hemphill L."/>
            <person name="Shang Y."/>
            <person name="Youmans B."/>
            <person name="Ayvaz T."/>
            <person name="Ross M."/>
            <person name="Santibanez J."/>
            <person name="Aqrawi P."/>
            <person name="Gross S."/>
            <person name="Joshi V."/>
            <person name="Fowler G."/>
            <person name="Nazareth L."/>
            <person name="Reid J."/>
            <person name="Worley K."/>
            <person name="Petrosino J."/>
            <person name="Highlander S."/>
            <person name="Gibbs R."/>
        </authorList>
    </citation>
    <scope>NUCLEOTIDE SEQUENCE [LARGE SCALE GENOMIC DNA]</scope>
    <source>
        <strain evidence="2 3">ATCC 12755</strain>
    </source>
</reference>
<evidence type="ECO:0000313" key="3">
    <source>
        <dbReference type="Proteomes" id="UP000004835"/>
    </source>
</evidence>
<comment type="caution">
    <text evidence="2">The sequence shown here is derived from an EMBL/GenBank/DDBJ whole genome shotgun (WGS) entry which is preliminary data.</text>
</comment>
<feature type="region of interest" description="Disordered" evidence="1">
    <location>
        <begin position="1"/>
        <end position="23"/>
    </location>
</feature>
<organism evidence="2 3">
    <name type="scientific">Enterococcus casseliflavus ATCC 12755</name>
    <dbReference type="NCBI Taxonomy" id="888066"/>
    <lineage>
        <taxon>Bacteria</taxon>
        <taxon>Bacillati</taxon>
        <taxon>Bacillota</taxon>
        <taxon>Bacilli</taxon>
        <taxon>Lactobacillales</taxon>
        <taxon>Enterococcaceae</taxon>
        <taxon>Enterococcus</taxon>
    </lineage>
</organism>
<proteinExistence type="predicted"/>
<name>F0EJS8_ENTCA</name>